<proteinExistence type="predicted"/>
<dbReference type="EMBL" id="AMGM01000030">
    <property type="protein sequence ID" value="EKB49233.1"/>
    <property type="molecule type" value="Genomic_DNA"/>
</dbReference>
<dbReference type="PANTHER" id="PTHR30329:SF21">
    <property type="entry name" value="LIPOPROTEIN YIAD-RELATED"/>
    <property type="match status" value="1"/>
</dbReference>
<evidence type="ECO:0000259" key="5">
    <source>
        <dbReference type="PROSITE" id="PS51123"/>
    </source>
</evidence>
<dbReference type="RefSeq" id="WP_009185193.1">
    <property type="nucleotide sequence ID" value="NZ_AMGM01000030.1"/>
</dbReference>
<keyword evidence="7" id="KW-1185">Reference proteome</keyword>
<feature type="domain" description="OmpA-like" evidence="5">
    <location>
        <begin position="690"/>
        <end position="811"/>
    </location>
</feature>
<dbReference type="SUPFAM" id="SSF82171">
    <property type="entry name" value="DPP6 N-terminal domain-like"/>
    <property type="match status" value="1"/>
</dbReference>
<dbReference type="PANTHER" id="PTHR30329">
    <property type="entry name" value="STATOR ELEMENT OF FLAGELLAR MOTOR COMPLEX"/>
    <property type="match status" value="1"/>
</dbReference>
<dbReference type="PRINTS" id="PR01021">
    <property type="entry name" value="OMPADOMAIN"/>
</dbReference>
<dbReference type="PATRIC" id="fig|1225176.3.peg.2309"/>
<evidence type="ECO:0000313" key="6">
    <source>
        <dbReference type="EMBL" id="EKB49233.1"/>
    </source>
</evidence>
<evidence type="ECO:0000256" key="4">
    <source>
        <dbReference type="PROSITE-ProRule" id="PRU00473"/>
    </source>
</evidence>
<keyword evidence="3" id="KW-0998">Cell outer membrane</keyword>
<accession>K1LG62</accession>
<organism evidence="6 7">
    <name type="scientific">Cecembia lonarensis (strain CCUG 58316 / KCTC 22772 / LW9)</name>
    <dbReference type="NCBI Taxonomy" id="1225176"/>
    <lineage>
        <taxon>Bacteria</taxon>
        <taxon>Pseudomonadati</taxon>
        <taxon>Bacteroidota</taxon>
        <taxon>Cytophagia</taxon>
        <taxon>Cytophagales</taxon>
        <taxon>Cyclobacteriaceae</taxon>
        <taxon>Cecembia</taxon>
    </lineage>
</organism>
<dbReference type="GO" id="GO:0009279">
    <property type="term" value="C:cell outer membrane"/>
    <property type="evidence" value="ECO:0007669"/>
    <property type="project" value="UniProtKB-SubCell"/>
</dbReference>
<gene>
    <name evidence="6" type="primary">pal</name>
    <name evidence="6" type="ORF">B879_02163</name>
</gene>
<dbReference type="InterPro" id="IPR050330">
    <property type="entry name" value="Bact_OuterMem_StrucFunc"/>
</dbReference>
<keyword evidence="6" id="KW-0449">Lipoprotein</keyword>
<evidence type="ECO:0000256" key="3">
    <source>
        <dbReference type="ARBA" id="ARBA00023237"/>
    </source>
</evidence>
<sequence>MFRFLKSLMLFPIRKVFLILFSLFCFLFFQIGTQAQQAILRYADTQYNLENYYQAAKAYKKAYNKDAKYETAVKLANTLEKFGSYDEAYEWWTIVIGHSESTKHNYLHYLNAALKIHNWEEIDKLLEKGGYASSDFPELNIDGIRKLAEKSRNFKLLPVGEINSDASELGVSFDKNGNLLFSSDRGAVGNGKSIPSLRLDAKNDIFSKDKSEYNEREFYKMYKKNSKGEVAELTSDLQNAFHVTDPHYFPEKELIFYTAFVAKTKVRRRKNLVNHAGVYFGKIDELGKIRDSKPFPFNDHLAFGVMNPYVDKSTNRLYFASDMPGGQGGFDIYYSEFDDNLNFSKPVNLGPKINTPQNESHPSIFGDKLYFASRGHIGFGGIDLFEADFIEGNVDNVQNMGLPYNSSRDDFFFVIAENGNKYFTSDRLGGQGLDDIYTIEELNKFLKVIVEDCNGEPIKNYEALLVDNSGNPVSTSQNKKGDLIAELELESEYLLSLGKKGYFSLSDSTLSTLGFEGDTLVRKYTLTAIPYKSKLFADNIYYDFDKSDIRDSEKSTLENIGKLLIENPHTVLYVSSHTDSRGSNAYNDALSERRAQAVYQYLGEKGIASDRIKLEWFGEANLANNCTDGVPCAEINHQLNRRSELVLSAFADEDMSYELPEVVDNPCDFMAQYDTPSYQKEEEKNVDNLTKKETVQDLPTVYFDFDRSDLKSVHQKELDQVINQMKSNLSLNLIVEGHTDQRGSDVYNEYLSEKRARSVVDYLIQNGIDRNRIEYSFYGEHLPTNDCSIRGCPEVLHQANRRTTLKWNKNTY</sequence>
<reference evidence="6 7" key="1">
    <citation type="journal article" date="2012" name="J. Bacteriol.">
        <title>Draft Genome Sequence of Cecembia lonarensis Strain LW9T, Isolated from Lonar Lake, a Haloalkaline Lake in India.</title>
        <authorList>
            <person name="Shivaji S."/>
            <person name="Ara S."/>
            <person name="Singh A."/>
            <person name="Pinnaka A.K."/>
        </authorList>
    </citation>
    <scope>NUCLEOTIDE SEQUENCE [LARGE SCALE GENOMIC DNA]</scope>
    <source>
        <strain evidence="6 7">LW9</strain>
    </source>
</reference>
<comment type="subcellular location">
    <subcellularLocation>
        <location evidence="1">Cell outer membrane</location>
    </subcellularLocation>
</comment>
<dbReference type="InterPro" id="IPR011990">
    <property type="entry name" value="TPR-like_helical_dom_sf"/>
</dbReference>
<dbReference type="InterPro" id="IPR006665">
    <property type="entry name" value="OmpA-like"/>
</dbReference>
<dbReference type="Pfam" id="PF00691">
    <property type="entry name" value="OmpA"/>
    <property type="match status" value="2"/>
</dbReference>
<keyword evidence="2 4" id="KW-0472">Membrane</keyword>
<dbReference type="Gene3D" id="3.30.1330.60">
    <property type="entry name" value="OmpA-like domain"/>
    <property type="match status" value="2"/>
</dbReference>
<dbReference type="SUPFAM" id="SSF103088">
    <property type="entry name" value="OmpA-like"/>
    <property type="match status" value="2"/>
</dbReference>
<dbReference type="Proteomes" id="UP000004478">
    <property type="component" value="Unassembled WGS sequence"/>
</dbReference>
<dbReference type="InterPro" id="IPR006664">
    <property type="entry name" value="OMP_bac"/>
</dbReference>
<evidence type="ECO:0000256" key="1">
    <source>
        <dbReference type="ARBA" id="ARBA00004442"/>
    </source>
</evidence>
<feature type="domain" description="OmpA-like" evidence="5">
    <location>
        <begin position="529"/>
        <end position="651"/>
    </location>
</feature>
<evidence type="ECO:0000256" key="2">
    <source>
        <dbReference type="ARBA" id="ARBA00023136"/>
    </source>
</evidence>
<name>K1LG62_CECL9</name>
<comment type="caution">
    <text evidence="6">The sequence shown here is derived from an EMBL/GenBank/DDBJ whole genome shotgun (WGS) entry which is preliminary data.</text>
</comment>
<evidence type="ECO:0000313" key="7">
    <source>
        <dbReference type="Proteomes" id="UP000004478"/>
    </source>
</evidence>
<dbReference type="CDD" id="cd07185">
    <property type="entry name" value="OmpA_C-like"/>
    <property type="match status" value="2"/>
</dbReference>
<dbReference type="PROSITE" id="PS51123">
    <property type="entry name" value="OMPA_2"/>
    <property type="match status" value="2"/>
</dbReference>
<dbReference type="InterPro" id="IPR036737">
    <property type="entry name" value="OmpA-like_sf"/>
</dbReference>
<dbReference type="SUPFAM" id="SSF48452">
    <property type="entry name" value="TPR-like"/>
    <property type="match status" value="1"/>
</dbReference>
<protein>
    <submittedName>
        <fullName evidence="6">Peptidoglycan-associated lipoprotein</fullName>
    </submittedName>
</protein>
<dbReference type="AlphaFoldDB" id="K1LG62"/>